<dbReference type="EMBL" id="CP133720">
    <property type="protein sequence ID" value="WMW79668.1"/>
    <property type="molecule type" value="Genomic_DNA"/>
</dbReference>
<evidence type="ECO:0000313" key="3">
    <source>
        <dbReference type="Proteomes" id="UP001181355"/>
    </source>
</evidence>
<feature type="chain" id="PRO_5045072831" evidence="1">
    <location>
        <begin position="21"/>
        <end position="203"/>
    </location>
</feature>
<evidence type="ECO:0000313" key="2">
    <source>
        <dbReference type="EMBL" id="WMW79668.1"/>
    </source>
</evidence>
<sequence>MIKQCLFGLSILFASAGAFAQNYMDGVTSRSCECIQKVPDSETREVKNMQLGLCLLKSFSEDDKAKFKKEFNLDVNNPIRDGRDIGVRLGTRMASVCPDQLIRLSKEAQKENSEARESAVVGTVTKIENSPFVTFVVKDSSNVLHRLAWITRVTSSLDISATYQSYVGKSFGFKFENKDIFDPRISDYRSMKVITEIKQDEMK</sequence>
<feature type="signal peptide" evidence="1">
    <location>
        <begin position="1"/>
        <end position="20"/>
    </location>
</feature>
<organism evidence="2 3">
    <name type="scientific">Undibacterium cyanobacteriorum</name>
    <dbReference type="NCBI Taxonomy" id="3073561"/>
    <lineage>
        <taxon>Bacteria</taxon>
        <taxon>Pseudomonadati</taxon>
        <taxon>Pseudomonadota</taxon>
        <taxon>Betaproteobacteria</taxon>
        <taxon>Burkholderiales</taxon>
        <taxon>Oxalobacteraceae</taxon>
        <taxon>Undibacterium</taxon>
    </lineage>
</organism>
<protein>
    <submittedName>
        <fullName evidence="2">Uncharacterized protein</fullName>
    </submittedName>
</protein>
<evidence type="ECO:0000256" key="1">
    <source>
        <dbReference type="SAM" id="SignalP"/>
    </source>
</evidence>
<dbReference type="RefSeq" id="WP_309481163.1">
    <property type="nucleotide sequence ID" value="NZ_CP133720.1"/>
</dbReference>
<name>A0ABY9REL8_9BURK</name>
<dbReference type="Proteomes" id="UP001181355">
    <property type="component" value="Chromosome"/>
</dbReference>
<keyword evidence="3" id="KW-1185">Reference proteome</keyword>
<keyword evidence="1" id="KW-0732">Signal</keyword>
<proteinExistence type="predicted"/>
<gene>
    <name evidence="2" type="ORF">RF679_13535</name>
</gene>
<reference evidence="2" key="1">
    <citation type="submission" date="2023-09" db="EMBL/GenBank/DDBJ databases">
        <title>Undibacterium sp. 20NA77.5 isolated from freshwater.</title>
        <authorList>
            <person name="Le V."/>
            <person name="Ko S.-R."/>
            <person name="Ahn C.-Y."/>
            <person name="Oh H.-M."/>
        </authorList>
    </citation>
    <scope>NUCLEOTIDE SEQUENCE</scope>
    <source>
        <strain evidence="2">20NA77.5</strain>
    </source>
</reference>
<accession>A0ABY9REL8</accession>